<protein>
    <submittedName>
        <fullName evidence="1">Uncharacterized protein</fullName>
    </submittedName>
</protein>
<organism evidence="1 2">
    <name type="scientific">Aeromonas veronii</name>
    <dbReference type="NCBI Taxonomy" id="654"/>
    <lineage>
        <taxon>Bacteria</taxon>
        <taxon>Pseudomonadati</taxon>
        <taxon>Pseudomonadota</taxon>
        <taxon>Gammaproteobacteria</taxon>
        <taxon>Aeromonadales</taxon>
        <taxon>Aeromonadaceae</taxon>
        <taxon>Aeromonas</taxon>
    </lineage>
</organism>
<dbReference type="RefSeq" id="WP_107684704.1">
    <property type="nucleotide sequence ID" value="NZ_PZKL01000045.1"/>
</dbReference>
<name>A0A2T4MWW6_AERVE</name>
<comment type="caution">
    <text evidence="1">The sequence shown here is derived from an EMBL/GenBank/DDBJ whole genome shotgun (WGS) entry which is preliminary data.</text>
</comment>
<dbReference type="AlphaFoldDB" id="A0A2T4MWW6"/>
<accession>A0A2T4MWW6</accession>
<dbReference type="Proteomes" id="UP000241986">
    <property type="component" value="Unassembled WGS sequence"/>
</dbReference>
<dbReference type="EMBL" id="PZKL01000045">
    <property type="protein sequence ID" value="PTH79079.1"/>
    <property type="molecule type" value="Genomic_DNA"/>
</dbReference>
<sequence length="364" mass="41467">MQKNKAVDIMSLFSSGNQFLISSNLLLTKINNNTGLSAAKTIARGEFIGIDSVFYFISQFIKKHERWIECPSAIEEVISVSVLSEEIRDVAEVKVAVRDGLPSIIEIELSDELKPYEKRIMQILNNYEMDVHGEKTAGGLAGISEIDTVTSARLASLEGELIAILAQDKMESEEDKKSRHAIYSSWVMGWVEAIRKSGYKKSKLSMEIIGDIYRRLKRHFKGRELDHLTWVELNEWNVPMGTLILACNRKDPHPRPVSAVWFDADKKIWRHGANSNITSDRGAFTHFINEDRLPGFDSEKWIKLDKNNPPKGDVIAAINSYDCGWIIDVVYYEDGKWYLAGFDKRDSGMAYTQFIYPESLPHLR</sequence>
<reference evidence="1 2" key="1">
    <citation type="submission" date="2018-03" db="EMBL/GenBank/DDBJ databases">
        <title>Aeromonas veronii whole genome sequencing and analysis.</title>
        <authorList>
            <person name="Xie H."/>
            <person name="Liu T."/>
            <person name="Wang K."/>
        </authorList>
    </citation>
    <scope>NUCLEOTIDE SEQUENCE [LARGE SCALE GENOMIC DNA]</scope>
    <source>
        <strain evidence="1 2">XH.VA.1</strain>
    </source>
</reference>
<gene>
    <name evidence="1" type="ORF">DAA48_21820</name>
</gene>
<proteinExistence type="predicted"/>
<evidence type="ECO:0000313" key="2">
    <source>
        <dbReference type="Proteomes" id="UP000241986"/>
    </source>
</evidence>
<evidence type="ECO:0000313" key="1">
    <source>
        <dbReference type="EMBL" id="PTH79079.1"/>
    </source>
</evidence>